<dbReference type="AlphaFoldDB" id="A0A9X3CR51"/>
<name>A0A9X3CR51_9VIBR</name>
<organism evidence="1 2">
    <name type="scientific">Vibrio qingdaonensis</name>
    <dbReference type="NCBI Taxonomy" id="2829491"/>
    <lineage>
        <taxon>Bacteria</taxon>
        <taxon>Pseudomonadati</taxon>
        <taxon>Pseudomonadota</taxon>
        <taxon>Gammaproteobacteria</taxon>
        <taxon>Vibrionales</taxon>
        <taxon>Vibrionaceae</taxon>
        <taxon>Vibrio</taxon>
    </lineage>
</organism>
<evidence type="ECO:0000313" key="2">
    <source>
        <dbReference type="Proteomes" id="UP001155587"/>
    </source>
</evidence>
<accession>A0A9X3CR51</accession>
<dbReference type="RefSeq" id="WP_265676416.1">
    <property type="nucleotide sequence ID" value="NZ_JAKRRY010000027.1"/>
</dbReference>
<dbReference type="Proteomes" id="UP001155587">
    <property type="component" value="Unassembled WGS sequence"/>
</dbReference>
<sequence>MRTSVYLTLATWLIKADLHHEEREWKRRYRRNAYQLPLHNEHLLRDIGLDSQGRPLGTVTVAPAVVAKRKTRHLRRVLRSTIAT</sequence>
<reference evidence="1" key="1">
    <citation type="submission" date="2022-02" db="EMBL/GenBank/DDBJ databases">
        <title>Vibrio sp. nov, a new bacterium isolated from seawater.</title>
        <authorList>
            <person name="Yuan Y."/>
        </authorList>
    </citation>
    <scope>NUCLEOTIDE SEQUENCE</scope>
    <source>
        <strain evidence="1">ZSDZ65</strain>
    </source>
</reference>
<proteinExistence type="predicted"/>
<keyword evidence="2" id="KW-1185">Reference proteome</keyword>
<evidence type="ECO:0000313" key="1">
    <source>
        <dbReference type="EMBL" id="MCW8347875.1"/>
    </source>
</evidence>
<dbReference type="EMBL" id="JAKRRY010000027">
    <property type="protein sequence ID" value="MCW8347875.1"/>
    <property type="molecule type" value="Genomic_DNA"/>
</dbReference>
<gene>
    <name evidence="1" type="ORF">MD535_17960</name>
</gene>
<comment type="caution">
    <text evidence="1">The sequence shown here is derived from an EMBL/GenBank/DDBJ whole genome shotgun (WGS) entry which is preliminary data.</text>
</comment>
<protein>
    <submittedName>
        <fullName evidence="1">DUF1127 domain-containing protein</fullName>
    </submittedName>
</protein>